<dbReference type="Proteomes" id="UP000053558">
    <property type="component" value="Unassembled WGS sequence"/>
</dbReference>
<evidence type="ECO:0000313" key="3">
    <source>
        <dbReference type="Proteomes" id="UP000053558"/>
    </source>
</evidence>
<dbReference type="InterPro" id="IPR052711">
    <property type="entry name" value="Zinc_ADH-like"/>
</dbReference>
<dbReference type="InterPro" id="IPR036291">
    <property type="entry name" value="NAD(P)-bd_dom_sf"/>
</dbReference>
<dbReference type="OMA" id="GNPWPVT"/>
<gene>
    <name evidence="2" type="ORF">CONPUDRAFT_168431</name>
</gene>
<dbReference type="CDD" id="cd08276">
    <property type="entry name" value="MDR7"/>
    <property type="match status" value="1"/>
</dbReference>
<evidence type="ECO:0000313" key="2">
    <source>
        <dbReference type="EMBL" id="EIW76597.1"/>
    </source>
</evidence>
<proteinExistence type="predicted"/>
<dbReference type="RefSeq" id="XP_007772993.1">
    <property type="nucleotide sequence ID" value="XM_007774803.1"/>
</dbReference>
<dbReference type="Gene3D" id="3.90.180.10">
    <property type="entry name" value="Medium-chain alcohol dehydrogenases, catalytic domain"/>
    <property type="match status" value="1"/>
</dbReference>
<dbReference type="Pfam" id="PF08240">
    <property type="entry name" value="ADH_N"/>
    <property type="match status" value="1"/>
</dbReference>
<dbReference type="EMBL" id="JH711585">
    <property type="protein sequence ID" value="EIW76597.1"/>
    <property type="molecule type" value="Genomic_DNA"/>
</dbReference>
<dbReference type="InterPro" id="IPR013154">
    <property type="entry name" value="ADH-like_N"/>
</dbReference>
<reference evidence="3" key="1">
    <citation type="journal article" date="2012" name="Science">
        <title>The Paleozoic origin of enzymatic lignin decomposition reconstructed from 31 fungal genomes.</title>
        <authorList>
            <person name="Floudas D."/>
            <person name="Binder M."/>
            <person name="Riley R."/>
            <person name="Barry K."/>
            <person name="Blanchette R.A."/>
            <person name="Henrissat B."/>
            <person name="Martinez A.T."/>
            <person name="Otillar R."/>
            <person name="Spatafora J.W."/>
            <person name="Yadav J.S."/>
            <person name="Aerts A."/>
            <person name="Benoit I."/>
            <person name="Boyd A."/>
            <person name="Carlson A."/>
            <person name="Copeland A."/>
            <person name="Coutinho P.M."/>
            <person name="de Vries R.P."/>
            <person name="Ferreira P."/>
            <person name="Findley K."/>
            <person name="Foster B."/>
            <person name="Gaskell J."/>
            <person name="Glotzer D."/>
            <person name="Gorecki P."/>
            <person name="Heitman J."/>
            <person name="Hesse C."/>
            <person name="Hori C."/>
            <person name="Igarashi K."/>
            <person name="Jurgens J.A."/>
            <person name="Kallen N."/>
            <person name="Kersten P."/>
            <person name="Kohler A."/>
            <person name="Kuees U."/>
            <person name="Kumar T.K.A."/>
            <person name="Kuo A."/>
            <person name="LaButti K."/>
            <person name="Larrondo L.F."/>
            <person name="Lindquist E."/>
            <person name="Ling A."/>
            <person name="Lombard V."/>
            <person name="Lucas S."/>
            <person name="Lundell T."/>
            <person name="Martin R."/>
            <person name="McLaughlin D.J."/>
            <person name="Morgenstern I."/>
            <person name="Morin E."/>
            <person name="Murat C."/>
            <person name="Nagy L.G."/>
            <person name="Nolan M."/>
            <person name="Ohm R.A."/>
            <person name="Patyshakuliyeva A."/>
            <person name="Rokas A."/>
            <person name="Ruiz-Duenas F.J."/>
            <person name="Sabat G."/>
            <person name="Salamov A."/>
            <person name="Samejima M."/>
            <person name="Schmutz J."/>
            <person name="Slot J.C."/>
            <person name="St John F."/>
            <person name="Stenlid J."/>
            <person name="Sun H."/>
            <person name="Sun S."/>
            <person name="Syed K."/>
            <person name="Tsang A."/>
            <person name="Wiebenga A."/>
            <person name="Young D."/>
            <person name="Pisabarro A."/>
            <person name="Eastwood D.C."/>
            <person name="Martin F."/>
            <person name="Cullen D."/>
            <person name="Grigoriev I.V."/>
            <person name="Hibbett D.S."/>
        </authorList>
    </citation>
    <scope>NUCLEOTIDE SEQUENCE [LARGE SCALE GENOMIC DNA]</scope>
    <source>
        <strain evidence="3">RWD-64-598 SS2</strain>
    </source>
</reference>
<dbReference type="InterPro" id="IPR011032">
    <property type="entry name" value="GroES-like_sf"/>
</dbReference>
<evidence type="ECO:0000259" key="1">
    <source>
        <dbReference type="SMART" id="SM00829"/>
    </source>
</evidence>
<feature type="domain" description="Enoyl reductase (ER)" evidence="1">
    <location>
        <begin position="16"/>
        <end position="347"/>
    </location>
</feature>
<dbReference type="SUPFAM" id="SSF50129">
    <property type="entry name" value="GroES-like"/>
    <property type="match status" value="1"/>
</dbReference>
<dbReference type="SMART" id="SM00829">
    <property type="entry name" value="PKS_ER"/>
    <property type="match status" value="1"/>
</dbReference>
<sequence length="352" mass="37617">MALPETIREFRTSHDGYRHLKLRDAPLEKPSANEVLIKIHSVSLNYKDLIVTNSTYKGWKDDVVPVSDAAGEIVLLGAGVVGWTVGERVCAQIAVVEHNGDITPESTASALGAGVDGVLREYACVPVHALVRFPENLSYDEASTLPCAALTAYNALFGLKALKKGDSVLLLGTGGVSIFGLQLAVAAGATAIITSSSDEKLELAKRLGAKHTINYNKTESWDEEVLKITNGRGVDHVVEVGGTGTIAKSANAVRYSGCLDLIGFVAKGEHQIPSSLGGHQIPLGVAILKALVIRGIMLGSVTQFEAMNRFIAEHDIHPVVDKVFTFEEAVDAFAYLESQKHVGKLVIRLARD</sequence>
<dbReference type="AlphaFoldDB" id="A0A5M3MC23"/>
<dbReference type="Gene3D" id="3.40.50.720">
    <property type="entry name" value="NAD(P)-binding Rossmann-like Domain"/>
    <property type="match status" value="1"/>
</dbReference>
<name>A0A5M3MC23_CONPW</name>
<dbReference type="GeneID" id="19205993"/>
<dbReference type="Pfam" id="PF00107">
    <property type="entry name" value="ADH_zinc_N"/>
    <property type="match status" value="1"/>
</dbReference>
<dbReference type="KEGG" id="cput:CONPUDRAFT_168431"/>
<protein>
    <submittedName>
        <fullName evidence="2">Alcohol dehydrogenase protein</fullName>
    </submittedName>
</protein>
<dbReference type="PANTHER" id="PTHR45033">
    <property type="match status" value="1"/>
</dbReference>
<dbReference type="OrthoDB" id="9930022at2759"/>
<organism evidence="2 3">
    <name type="scientific">Coniophora puteana (strain RWD-64-598)</name>
    <name type="common">Brown rot fungus</name>
    <dbReference type="NCBI Taxonomy" id="741705"/>
    <lineage>
        <taxon>Eukaryota</taxon>
        <taxon>Fungi</taxon>
        <taxon>Dikarya</taxon>
        <taxon>Basidiomycota</taxon>
        <taxon>Agaricomycotina</taxon>
        <taxon>Agaricomycetes</taxon>
        <taxon>Agaricomycetidae</taxon>
        <taxon>Boletales</taxon>
        <taxon>Coniophorineae</taxon>
        <taxon>Coniophoraceae</taxon>
        <taxon>Coniophora</taxon>
    </lineage>
</organism>
<dbReference type="InterPro" id="IPR013149">
    <property type="entry name" value="ADH-like_C"/>
</dbReference>
<dbReference type="PANTHER" id="PTHR45033:SF2">
    <property type="entry name" value="ZINC-TYPE ALCOHOL DEHYDROGENASE-LIKE PROTEIN C1773.06C"/>
    <property type="match status" value="1"/>
</dbReference>
<dbReference type="InterPro" id="IPR020843">
    <property type="entry name" value="ER"/>
</dbReference>
<dbReference type="GO" id="GO:0016491">
    <property type="term" value="F:oxidoreductase activity"/>
    <property type="evidence" value="ECO:0007669"/>
    <property type="project" value="InterPro"/>
</dbReference>
<comment type="caution">
    <text evidence="2">The sequence shown here is derived from an EMBL/GenBank/DDBJ whole genome shotgun (WGS) entry which is preliminary data.</text>
</comment>
<keyword evidence="3" id="KW-1185">Reference proteome</keyword>
<accession>A0A5M3MC23</accession>
<dbReference type="SUPFAM" id="SSF51735">
    <property type="entry name" value="NAD(P)-binding Rossmann-fold domains"/>
    <property type="match status" value="1"/>
</dbReference>